<feature type="compositionally biased region" description="Low complexity" evidence="2">
    <location>
        <begin position="735"/>
        <end position="744"/>
    </location>
</feature>
<gene>
    <name evidence="3" type="ORF">KLLA0_E15555g</name>
</gene>
<feature type="region of interest" description="Disordered" evidence="2">
    <location>
        <begin position="275"/>
        <end position="301"/>
    </location>
</feature>
<dbReference type="KEGG" id="kla:KLLA0_E15555g"/>
<keyword evidence="1" id="KW-0175">Coiled coil</keyword>
<evidence type="ECO:0000256" key="2">
    <source>
        <dbReference type="SAM" id="MobiDB-lite"/>
    </source>
</evidence>
<feature type="region of interest" description="Disordered" evidence="2">
    <location>
        <begin position="654"/>
        <end position="766"/>
    </location>
</feature>
<dbReference type="FunCoup" id="Q6CN37">
    <property type="interactions" value="124"/>
</dbReference>
<feature type="compositionally biased region" description="Low complexity" evidence="2">
    <location>
        <begin position="118"/>
        <end position="139"/>
    </location>
</feature>
<protein>
    <submittedName>
        <fullName evidence="3">KLLA0E15555p</fullName>
    </submittedName>
</protein>
<dbReference type="eggNOG" id="ENOG502QSA6">
    <property type="taxonomic scope" value="Eukaryota"/>
</dbReference>
<feature type="compositionally biased region" description="Polar residues" evidence="2">
    <location>
        <begin position="676"/>
        <end position="734"/>
    </location>
</feature>
<sequence>MYIKHVSFQDLSPSLIDDQARSLKESNKPITYNNPFIHVPPQFNPLYSDPSVREGSQSESVSNDSGVHDFSMKRPQLSTDLGFCSSQQDVGLRNMLGPTLSNDNSEYGSMNGLRRSKTGMSSVSSASTSLTRAATSSSAKLPPPPAVSILKRDSLDDLHREHSPDGIDLTVIDPQMEKRIEKVTTSNTLENAGNKYGSGYTTSAFANLNELEDKLIKKQEKKAEPEKRKKSYMDMTDEELAQLEKQLRSGGRETNTDLNSFDFSQQYKLYIGNTVVKPSPSSKSSGAGGKPSDMTLNYPSRPSITHKAISITKEHTDYRKRYTDTNTRTVVCFLNGRRHTWATVDWFIKEAARDGDHLVVATNLPMYEELINMLKKNESSETGSTKTKLEEFTFDGKIKNKTPSAVVQLPFRQVGMIINELDQLTRYKCENMLNYYAAKCQDKVMKITIELVKELSAKPLVTHVMDLYRPNFHVVSTISTNLSIKFRNGNVKLPNFLYRHLWVPTVIIPFEFIDPYHLGEAKKPMHKTVSISTKDDQFAFLDRCIIKSLNDVLGTSSKNDHTPRGIEDVYEHGNDDMVSIDSEADKGITDYFPTSPEAQRRKQHIERLGYVPPEPTRFKNNSFGPVASRNSTMSSRRSSRVYFADEPGMYKVKSLLGGDDDSSSIVRRVKSEKLPSVSSPKRPSTSYSYSAKVHPTSTTNGKGTNRKSNSGLKTATSGKSSISSAHQLHSATNGSSASAQTQTKSKSKSKLGGMFRKMFGVKSNAA</sequence>
<dbReference type="RefSeq" id="XP_454652.1">
    <property type="nucleotide sequence ID" value="XM_454652.1"/>
</dbReference>
<proteinExistence type="predicted"/>
<feature type="region of interest" description="Disordered" evidence="2">
    <location>
        <begin position="611"/>
        <end position="639"/>
    </location>
</feature>
<dbReference type="AlphaFoldDB" id="Q6CN37"/>
<evidence type="ECO:0000256" key="1">
    <source>
        <dbReference type="SAM" id="Coils"/>
    </source>
</evidence>
<reference evidence="3 4" key="1">
    <citation type="journal article" date="2004" name="Nature">
        <title>Genome evolution in yeasts.</title>
        <authorList>
            <consortium name="Genolevures"/>
            <person name="Dujon B."/>
            <person name="Sherman D."/>
            <person name="Fischer G."/>
            <person name="Durrens P."/>
            <person name="Casaregola S."/>
            <person name="Lafontaine I."/>
            <person name="de Montigny J."/>
            <person name="Marck C."/>
            <person name="Neuveglise C."/>
            <person name="Talla E."/>
            <person name="Goffard N."/>
            <person name="Frangeul L."/>
            <person name="Aigle M."/>
            <person name="Anthouard V."/>
            <person name="Babour A."/>
            <person name="Barbe V."/>
            <person name="Barnay S."/>
            <person name="Blanchin S."/>
            <person name="Beckerich J.M."/>
            <person name="Beyne E."/>
            <person name="Bleykasten C."/>
            <person name="Boisrame A."/>
            <person name="Boyer J."/>
            <person name="Cattolico L."/>
            <person name="Confanioleri F."/>
            <person name="de Daruvar A."/>
            <person name="Despons L."/>
            <person name="Fabre E."/>
            <person name="Fairhead C."/>
            <person name="Ferry-Dumazet H."/>
            <person name="Groppi A."/>
            <person name="Hantraye F."/>
            <person name="Hennequin C."/>
            <person name="Jauniaux N."/>
            <person name="Joyet P."/>
            <person name="Kachouri R."/>
            <person name="Kerrest A."/>
            <person name="Koszul R."/>
            <person name="Lemaire M."/>
            <person name="Lesur I."/>
            <person name="Ma L."/>
            <person name="Muller H."/>
            <person name="Nicaud J.M."/>
            <person name="Nikolski M."/>
            <person name="Oztas S."/>
            <person name="Ozier-Kalogeropoulos O."/>
            <person name="Pellenz S."/>
            <person name="Potier S."/>
            <person name="Richard G.F."/>
            <person name="Straub M.L."/>
            <person name="Suleau A."/>
            <person name="Swennene D."/>
            <person name="Tekaia F."/>
            <person name="Wesolowski-Louvel M."/>
            <person name="Westhof E."/>
            <person name="Wirth B."/>
            <person name="Zeniou-Meyer M."/>
            <person name="Zivanovic I."/>
            <person name="Bolotin-Fukuhara M."/>
            <person name="Thierry A."/>
            <person name="Bouchier C."/>
            <person name="Caudron B."/>
            <person name="Scarpelli C."/>
            <person name="Gaillardin C."/>
            <person name="Weissenbach J."/>
            <person name="Wincker P."/>
            <person name="Souciet J.L."/>
        </authorList>
    </citation>
    <scope>NUCLEOTIDE SEQUENCE [LARGE SCALE GENOMIC DNA]</scope>
    <source>
        <strain evidence="4">ATCC 8585 / CBS 2359 / DSM 70799 / NBRC 1267 / NRRL Y-1140 / WM37</strain>
    </source>
</reference>
<evidence type="ECO:0000313" key="3">
    <source>
        <dbReference type="EMBL" id="CAG99739.1"/>
    </source>
</evidence>
<dbReference type="EMBL" id="CR382125">
    <property type="protein sequence ID" value="CAG99739.1"/>
    <property type="molecule type" value="Genomic_DNA"/>
</dbReference>
<organism evidence="3 4">
    <name type="scientific">Kluyveromyces lactis (strain ATCC 8585 / CBS 2359 / DSM 70799 / NBRC 1267 / NRRL Y-1140 / WM37)</name>
    <name type="common">Yeast</name>
    <name type="synonym">Candida sphaerica</name>
    <dbReference type="NCBI Taxonomy" id="284590"/>
    <lineage>
        <taxon>Eukaryota</taxon>
        <taxon>Fungi</taxon>
        <taxon>Dikarya</taxon>
        <taxon>Ascomycota</taxon>
        <taxon>Saccharomycotina</taxon>
        <taxon>Saccharomycetes</taxon>
        <taxon>Saccharomycetales</taxon>
        <taxon>Saccharomycetaceae</taxon>
        <taxon>Kluyveromyces</taxon>
    </lineage>
</organism>
<dbReference type="PaxDb" id="284590-Q6CN37"/>
<dbReference type="GeneID" id="2894023"/>
<feature type="region of interest" description="Disordered" evidence="2">
    <location>
        <begin position="100"/>
        <end position="148"/>
    </location>
</feature>
<feature type="compositionally biased region" description="Polar residues" evidence="2">
    <location>
        <begin position="54"/>
        <end position="65"/>
    </location>
</feature>
<evidence type="ECO:0000313" key="4">
    <source>
        <dbReference type="Proteomes" id="UP000000598"/>
    </source>
</evidence>
<feature type="coiled-coil region" evidence="1">
    <location>
        <begin position="208"/>
        <end position="253"/>
    </location>
</feature>
<dbReference type="HOGENOM" id="CLU_014122_0_0_1"/>
<name>Q6CN37_KLULA</name>
<keyword evidence="4" id="KW-1185">Reference proteome</keyword>
<dbReference type="Proteomes" id="UP000000598">
    <property type="component" value="Chromosome E"/>
</dbReference>
<feature type="region of interest" description="Disordered" evidence="2">
    <location>
        <begin position="43"/>
        <end position="68"/>
    </location>
</feature>
<dbReference type="InParanoid" id="Q6CN37"/>
<accession>Q6CN37</accession>
<dbReference type="OMA" id="WSSVDWY"/>